<evidence type="ECO:0000256" key="3">
    <source>
        <dbReference type="ARBA" id="ARBA00012949"/>
    </source>
</evidence>
<keyword evidence="12 17" id="KW-0472">Membrane</keyword>
<dbReference type="CDD" id="cd13919">
    <property type="entry name" value="CuRO_HCO_II_like_5"/>
    <property type="match status" value="1"/>
</dbReference>
<evidence type="ECO:0000256" key="15">
    <source>
        <dbReference type="ARBA" id="ARBA00047816"/>
    </source>
</evidence>
<keyword evidence="11" id="KW-0186">Copper</keyword>
<dbReference type="InterPro" id="IPR001505">
    <property type="entry name" value="Copper_CuA"/>
</dbReference>
<keyword evidence="9" id="KW-0249">Electron transport</keyword>
<sequence length="290" mass="33184">MSSQDRTNSRRRTRTKVLALAATGALLLTGCSEQAQRGWLPNEDRDNTNHTGMLQDLWVNSWIAALAIGLLTWALIIWCIVAYRRRKNDTGYPRQLSYNLPLEIFYTGVPLMLVLTLFFFSDNTQRTVNEHVDSPLVVDVRAKQWAWDFNYSYEGQEKYFAGKQAHLTGESGVEEDLPTLYLPVDVPVEFQLNSRDVIHSFWIPAFLQKLDMFPGRTNYIHLTPQVEGTFQGKCTELCGEYHSEMLFNVEVVSESEFTDYLQTLPDGHLGEEYDKKPAEVARQSTADEGE</sequence>
<comment type="similarity">
    <text evidence="2">Belongs to the cytochrome c oxidase subunit 2 family.</text>
</comment>
<reference evidence="20" key="1">
    <citation type="journal article" date="2019" name="Int. J. Syst. Evol. Microbiol.">
        <title>The Global Catalogue of Microorganisms (GCM) 10K type strain sequencing project: providing services to taxonomists for standard genome sequencing and annotation.</title>
        <authorList>
            <consortium name="The Broad Institute Genomics Platform"/>
            <consortium name="The Broad Institute Genome Sequencing Center for Infectious Disease"/>
            <person name="Wu L."/>
            <person name="Ma J."/>
        </authorList>
    </citation>
    <scope>NUCLEOTIDE SEQUENCE [LARGE SCALE GENOMIC DNA]</scope>
    <source>
        <strain evidence="20">JCM 16961</strain>
    </source>
</reference>
<dbReference type="PROSITE" id="PS51257">
    <property type="entry name" value="PROKAR_LIPOPROTEIN"/>
    <property type="match status" value="1"/>
</dbReference>
<evidence type="ECO:0000256" key="7">
    <source>
        <dbReference type="ARBA" id="ARBA00022723"/>
    </source>
</evidence>
<feature type="transmembrane region" description="Helical" evidence="17">
    <location>
        <begin position="61"/>
        <end position="83"/>
    </location>
</feature>
<comment type="subcellular location">
    <subcellularLocation>
        <location evidence="1">Membrane</location>
        <topology evidence="1">Multi-pass membrane protein</topology>
    </subcellularLocation>
</comment>
<keyword evidence="20" id="KW-1185">Reference proteome</keyword>
<evidence type="ECO:0000256" key="9">
    <source>
        <dbReference type="ARBA" id="ARBA00022982"/>
    </source>
</evidence>
<evidence type="ECO:0000256" key="5">
    <source>
        <dbReference type="ARBA" id="ARBA00022660"/>
    </source>
</evidence>
<dbReference type="InterPro" id="IPR002429">
    <property type="entry name" value="CcO_II-like_C"/>
</dbReference>
<dbReference type="EC" id="7.1.1.9" evidence="3"/>
<dbReference type="SUPFAM" id="SSF81464">
    <property type="entry name" value="Cytochrome c oxidase subunit II-like, transmembrane region"/>
    <property type="match status" value="1"/>
</dbReference>
<dbReference type="EMBL" id="BAABCJ010000001">
    <property type="protein sequence ID" value="GAA3694543.1"/>
    <property type="molecule type" value="Genomic_DNA"/>
</dbReference>
<comment type="function">
    <text evidence="13">Subunits I and II form the functional core of the enzyme complex. Electrons originating in cytochrome c are transferred via heme a and Cu(A) to the binuclear center formed by heme a3 and Cu(B).</text>
</comment>
<dbReference type="PANTHER" id="PTHR22888:SF9">
    <property type="entry name" value="CYTOCHROME C OXIDASE SUBUNIT 2"/>
    <property type="match status" value="1"/>
</dbReference>
<feature type="region of interest" description="Disordered" evidence="16">
    <location>
        <begin position="268"/>
        <end position="290"/>
    </location>
</feature>
<dbReference type="RefSeq" id="WP_344879198.1">
    <property type="nucleotide sequence ID" value="NZ_BAABCJ010000001.1"/>
</dbReference>
<keyword evidence="7" id="KW-0479">Metal-binding</keyword>
<keyword evidence="6 17" id="KW-0812">Transmembrane</keyword>
<feature type="transmembrane region" description="Helical" evidence="17">
    <location>
        <begin position="104"/>
        <end position="121"/>
    </location>
</feature>
<dbReference type="Gene3D" id="2.60.40.420">
    <property type="entry name" value="Cupredoxins - blue copper proteins"/>
    <property type="match status" value="1"/>
</dbReference>
<evidence type="ECO:0000256" key="1">
    <source>
        <dbReference type="ARBA" id="ARBA00004141"/>
    </source>
</evidence>
<dbReference type="PROSITE" id="PS50857">
    <property type="entry name" value="COX2_CUA"/>
    <property type="match status" value="1"/>
</dbReference>
<evidence type="ECO:0000256" key="2">
    <source>
        <dbReference type="ARBA" id="ARBA00007866"/>
    </source>
</evidence>
<dbReference type="NCBIfam" id="TIGR02866">
    <property type="entry name" value="CoxB"/>
    <property type="match status" value="1"/>
</dbReference>
<proteinExistence type="inferred from homology"/>
<comment type="caution">
    <text evidence="19">The sequence shown here is derived from an EMBL/GenBank/DDBJ whole genome shotgun (WGS) entry which is preliminary data.</text>
</comment>
<gene>
    <name evidence="19" type="primary">coxB</name>
    <name evidence="19" type="ORF">GCM10022377_03990</name>
</gene>
<evidence type="ECO:0000256" key="14">
    <source>
        <dbReference type="ARBA" id="ARBA00031399"/>
    </source>
</evidence>
<feature type="compositionally biased region" description="Basic and acidic residues" evidence="16">
    <location>
        <begin position="268"/>
        <end position="279"/>
    </location>
</feature>
<organism evidence="19 20">
    <name type="scientific">Zhihengliuella alba</name>
    <dbReference type="NCBI Taxonomy" id="547018"/>
    <lineage>
        <taxon>Bacteria</taxon>
        <taxon>Bacillati</taxon>
        <taxon>Actinomycetota</taxon>
        <taxon>Actinomycetes</taxon>
        <taxon>Micrococcales</taxon>
        <taxon>Micrococcaceae</taxon>
        <taxon>Zhihengliuella</taxon>
    </lineage>
</organism>
<keyword evidence="10 17" id="KW-1133">Transmembrane helix</keyword>
<evidence type="ECO:0000256" key="8">
    <source>
        <dbReference type="ARBA" id="ARBA00022967"/>
    </source>
</evidence>
<evidence type="ECO:0000256" key="4">
    <source>
        <dbReference type="ARBA" id="ARBA00022448"/>
    </source>
</evidence>
<evidence type="ECO:0000259" key="18">
    <source>
        <dbReference type="PROSITE" id="PS50857"/>
    </source>
</evidence>
<dbReference type="PROSITE" id="PS00078">
    <property type="entry name" value="COX2"/>
    <property type="match status" value="1"/>
</dbReference>
<feature type="domain" description="Cytochrome oxidase subunit II copper A binding" evidence="18">
    <location>
        <begin position="133"/>
        <end position="263"/>
    </location>
</feature>
<dbReference type="Gene3D" id="1.10.287.90">
    <property type="match status" value="1"/>
</dbReference>
<keyword evidence="8" id="KW-1278">Translocase</keyword>
<evidence type="ECO:0000256" key="17">
    <source>
        <dbReference type="SAM" id="Phobius"/>
    </source>
</evidence>
<evidence type="ECO:0000256" key="11">
    <source>
        <dbReference type="ARBA" id="ARBA00023008"/>
    </source>
</evidence>
<name>A0ABP7CUW4_9MICC</name>
<keyword evidence="5" id="KW-0679">Respiratory chain</keyword>
<dbReference type="InterPro" id="IPR045187">
    <property type="entry name" value="CcO_II"/>
</dbReference>
<evidence type="ECO:0000256" key="16">
    <source>
        <dbReference type="SAM" id="MobiDB-lite"/>
    </source>
</evidence>
<comment type="catalytic activity">
    <reaction evidence="15">
        <text>4 Fe(II)-[cytochrome c] + O2 + 8 H(+)(in) = 4 Fe(III)-[cytochrome c] + 2 H2O + 4 H(+)(out)</text>
        <dbReference type="Rhea" id="RHEA:11436"/>
        <dbReference type="Rhea" id="RHEA-COMP:10350"/>
        <dbReference type="Rhea" id="RHEA-COMP:14399"/>
        <dbReference type="ChEBI" id="CHEBI:15377"/>
        <dbReference type="ChEBI" id="CHEBI:15378"/>
        <dbReference type="ChEBI" id="CHEBI:15379"/>
        <dbReference type="ChEBI" id="CHEBI:29033"/>
        <dbReference type="ChEBI" id="CHEBI:29034"/>
        <dbReference type="EC" id="7.1.1.9"/>
    </reaction>
</comment>
<evidence type="ECO:0000313" key="20">
    <source>
        <dbReference type="Proteomes" id="UP001501536"/>
    </source>
</evidence>
<keyword evidence="4" id="KW-0813">Transport</keyword>
<evidence type="ECO:0000256" key="6">
    <source>
        <dbReference type="ARBA" id="ARBA00022692"/>
    </source>
</evidence>
<dbReference type="PRINTS" id="PR01166">
    <property type="entry name" value="CYCOXIDASEII"/>
</dbReference>
<evidence type="ECO:0000256" key="12">
    <source>
        <dbReference type="ARBA" id="ARBA00023136"/>
    </source>
</evidence>
<evidence type="ECO:0000256" key="13">
    <source>
        <dbReference type="ARBA" id="ARBA00024688"/>
    </source>
</evidence>
<dbReference type="InterPro" id="IPR014222">
    <property type="entry name" value="Cyt_c_oxidase_su2"/>
</dbReference>
<dbReference type="InterPro" id="IPR036257">
    <property type="entry name" value="Cyt_c_oxidase_su2_TM_sf"/>
</dbReference>
<dbReference type="PANTHER" id="PTHR22888">
    <property type="entry name" value="CYTOCHROME C OXIDASE, SUBUNIT II"/>
    <property type="match status" value="1"/>
</dbReference>
<dbReference type="SUPFAM" id="SSF49503">
    <property type="entry name" value="Cupredoxins"/>
    <property type="match status" value="1"/>
</dbReference>
<evidence type="ECO:0000313" key="19">
    <source>
        <dbReference type="EMBL" id="GAA3694543.1"/>
    </source>
</evidence>
<dbReference type="Proteomes" id="UP001501536">
    <property type="component" value="Unassembled WGS sequence"/>
</dbReference>
<dbReference type="Pfam" id="PF00116">
    <property type="entry name" value="COX2"/>
    <property type="match status" value="1"/>
</dbReference>
<evidence type="ECO:0000256" key="10">
    <source>
        <dbReference type="ARBA" id="ARBA00022989"/>
    </source>
</evidence>
<dbReference type="InterPro" id="IPR008972">
    <property type="entry name" value="Cupredoxin"/>
</dbReference>
<accession>A0ABP7CUW4</accession>
<protein>
    <recommendedName>
        <fullName evidence="3">cytochrome-c oxidase</fullName>
        <ecNumber evidence="3">7.1.1.9</ecNumber>
    </recommendedName>
    <alternativeName>
        <fullName evidence="14">Cytochrome aa3 subunit 2</fullName>
    </alternativeName>
</protein>